<organism evidence="6 7">
    <name type="scientific">Polypedilum vanderplanki</name>
    <name type="common">Sleeping chironomid midge</name>
    <dbReference type="NCBI Taxonomy" id="319348"/>
    <lineage>
        <taxon>Eukaryota</taxon>
        <taxon>Metazoa</taxon>
        <taxon>Ecdysozoa</taxon>
        <taxon>Arthropoda</taxon>
        <taxon>Hexapoda</taxon>
        <taxon>Insecta</taxon>
        <taxon>Pterygota</taxon>
        <taxon>Neoptera</taxon>
        <taxon>Endopterygota</taxon>
        <taxon>Diptera</taxon>
        <taxon>Nematocera</taxon>
        <taxon>Chironomoidea</taxon>
        <taxon>Chironomidae</taxon>
        <taxon>Chironominae</taxon>
        <taxon>Polypedilum</taxon>
        <taxon>Polypedilum</taxon>
    </lineage>
</organism>
<dbReference type="PANTHER" id="PTHR14091:SF0">
    <property type="entry name" value="PERIODIC TRYPTOPHAN PROTEIN 1 HOMOLOG"/>
    <property type="match status" value="1"/>
</dbReference>
<evidence type="ECO:0008006" key="8">
    <source>
        <dbReference type="Google" id="ProtNLM"/>
    </source>
</evidence>
<keyword evidence="3" id="KW-0677">Repeat</keyword>
<dbReference type="AlphaFoldDB" id="A0A9J6BQR6"/>
<dbReference type="PANTHER" id="PTHR14091">
    <property type="entry name" value="PERIODIC TRYPTOPHAN PROTEIN 1"/>
    <property type="match status" value="1"/>
</dbReference>
<dbReference type="GO" id="GO:0006364">
    <property type="term" value="P:rRNA processing"/>
    <property type="evidence" value="ECO:0007669"/>
    <property type="project" value="InterPro"/>
</dbReference>
<evidence type="ECO:0000256" key="1">
    <source>
        <dbReference type="ARBA" id="ARBA00022553"/>
    </source>
</evidence>
<proteinExistence type="predicted"/>
<dbReference type="PROSITE" id="PS50082">
    <property type="entry name" value="WD_REPEATS_2"/>
    <property type="match status" value="2"/>
</dbReference>
<dbReference type="InterPro" id="IPR001680">
    <property type="entry name" value="WD40_rpt"/>
</dbReference>
<name>A0A9J6BQR6_POLVA</name>
<evidence type="ECO:0000313" key="7">
    <source>
        <dbReference type="Proteomes" id="UP001107558"/>
    </source>
</evidence>
<evidence type="ECO:0000256" key="4">
    <source>
        <dbReference type="PROSITE-ProRule" id="PRU00221"/>
    </source>
</evidence>
<gene>
    <name evidence="6" type="ORF">PVAND_001949</name>
</gene>
<reference evidence="6" key="1">
    <citation type="submission" date="2021-03" db="EMBL/GenBank/DDBJ databases">
        <title>Chromosome level genome of the anhydrobiotic midge Polypedilum vanderplanki.</title>
        <authorList>
            <person name="Yoshida Y."/>
            <person name="Kikawada T."/>
            <person name="Gusev O."/>
        </authorList>
    </citation>
    <scope>NUCLEOTIDE SEQUENCE</scope>
    <source>
        <strain evidence="6">NIAS01</strain>
        <tissue evidence="6">Whole body or cell culture</tissue>
    </source>
</reference>
<dbReference type="InterPro" id="IPR019775">
    <property type="entry name" value="WD40_repeat_CS"/>
</dbReference>
<evidence type="ECO:0000256" key="5">
    <source>
        <dbReference type="SAM" id="MobiDB-lite"/>
    </source>
</evidence>
<dbReference type="SMART" id="SM00320">
    <property type="entry name" value="WD40"/>
    <property type="match status" value="5"/>
</dbReference>
<dbReference type="OrthoDB" id="270624at2759"/>
<evidence type="ECO:0000313" key="6">
    <source>
        <dbReference type="EMBL" id="KAG5671771.1"/>
    </source>
</evidence>
<dbReference type="SUPFAM" id="SSF50978">
    <property type="entry name" value="WD40 repeat-like"/>
    <property type="match status" value="1"/>
</dbReference>
<keyword evidence="7" id="KW-1185">Reference proteome</keyword>
<sequence>MEIADDFEDQLSEINFVPCVKFVKRGIASAKNIADGIKPNANQQVFQELVGGPSTNNIDEDDESDSNEEGEHQNSANNDIDEEELPSANHNDEFNFNDYDKEQSEAVLKISDVVEVGENDQLSDEDNDSEVEDDIIKPTDNLVLVGRVETDCSSLEVYIFNEEENSLYVHHDFLLPFHILCVEWFSYDVGSDKSGNLCAIGGMEPIIHIYDLDIHQPLEPVVMLGRKSSKKKNIKRIGHKNAVLDLAWNSNYQHIMASASVDQTVILWDLENASPSTILKDFAEKVQTIEFNAVEAEYLLTGCSDNTIKLFDCRQSSNEKAQYKQWIVEGEVEKVKWNPNEKYHFVVGTNSGKIMYFDSRASDPLWTIDAHEQEVTDFTFNSKVPSLLTSSSVDNYLKVWKFDETSCNLVYNQHCKVGKVHSLHECPENNWIIGIGGDKRKKNFNVINLTDYDDVKNVFINGEPIRNVAKMDEDNEDLD</sequence>
<dbReference type="PROSITE" id="PS00678">
    <property type="entry name" value="WD_REPEATS_1"/>
    <property type="match status" value="1"/>
</dbReference>
<dbReference type="EMBL" id="JADBJN010000003">
    <property type="protein sequence ID" value="KAG5671771.1"/>
    <property type="molecule type" value="Genomic_DNA"/>
</dbReference>
<feature type="compositionally biased region" description="Acidic residues" evidence="5">
    <location>
        <begin position="58"/>
        <end position="68"/>
    </location>
</feature>
<dbReference type="GO" id="GO:0005634">
    <property type="term" value="C:nucleus"/>
    <property type="evidence" value="ECO:0007669"/>
    <property type="project" value="TreeGrafter"/>
</dbReference>
<keyword evidence="2 4" id="KW-0853">WD repeat</keyword>
<dbReference type="InterPro" id="IPR044285">
    <property type="entry name" value="PWP1"/>
</dbReference>
<feature type="repeat" description="WD" evidence="4">
    <location>
        <begin position="236"/>
        <end position="278"/>
    </location>
</feature>
<evidence type="ECO:0000256" key="2">
    <source>
        <dbReference type="ARBA" id="ARBA00022574"/>
    </source>
</evidence>
<comment type="caution">
    <text evidence="6">The sequence shown here is derived from an EMBL/GenBank/DDBJ whole genome shotgun (WGS) entry which is preliminary data.</text>
</comment>
<accession>A0A9J6BQR6</accession>
<keyword evidence="1" id="KW-0597">Phosphoprotein</keyword>
<feature type="region of interest" description="Disordered" evidence="5">
    <location>
        <begin position="51"/>
        <end position="96"/>
    </location>
</feature>
<evidence type="ECO:0000256" key="3">
    <source>
        <dbReference type="ARBA" id="ARBA00022737"/>
    </source>
</evidence>
<feature type="repeat" description="WD" evidence="4">
    <location>
        <begin position="368"/>
        <end position="410"/>
    </location>
</feature>
<dbReference type="Gene3D" id="2.130.10.10">
    <property type="entry name" value="YVTN repeat-like/Quinoprotein amine dehydrogenase"/>
    <property type="match status" value="2"/>
</dbReference>
<dbReference type="Proteomes" id="UP001107558">
    <property type="component" value="Chromosome 3"/>
</dbReference>
<dbReference type="Pfam" id="PF00400">
    <property type="entry name" value="WD40"/>
    <property type="match status" value="2"/>
</dbReference>
<dbReference type="InterPro" id="IPR015943">
    <property type="entry name" value="WD40/YVTN_repeat-like_dom_sf"/>
</dbReference>
<dbReference type="PROSITE" id="PS50294">
    <property type="entry name" value="WD_REPEATS_REGION"/>
    <property type="match status" value="2"/>
</dbReference>
<dbReference type="InterPro" id="IPR036322">
    <property type="entry name" value="WD40_repeat_dom_sf"/>
</dbReference>
<protein>
    <recommendedName>
        <fullName evidence="8">Periodic tryptophan protein 1-like protein</fullName>
    </recommendedName>
</protein>